<dbReference type="PANTHER" id="PTHR37533">
    <property type="entry name" value="FLAGELLAR HOOK-LENGTH CONTROL PROTEIN"/>
    <property type="match status" value="1"/>
</dbReference>
<dbReference type="RefSeq" id="WP_023933133.1">
    <property type="nucleotide sequence ID" value="NZ_DF196819.1"/>
</dbReference>
<gene>
    <name evidence="6" type="ORF">PLEI_2101</name>
</gene>
<feature type="domain" description="Flagellar hook-length control protein-like C-terminal" evidence="5">
    <location>
        <begin position="335"/>
        <end position="417"/>
    </location>
</feature>
<evidence type="ECO:0000256" key="1">
    <source>
        <dbReference type="ARBA" id="ARBA00003944"/>
    </source>
</evidence>
<dbReference type="InterPro" id="IPR052563">
    <property type="entry name" value="FliK"/>
</dbReference>
<organism evidence="6 7">
    <name type="scientific">Photobacterium leiognathi lrivu.4.1</name>
    <dbReference type="NCBI Taxonomy" id="1248232"/>
    <lineage>
        <taxon>Bacteria</taxon>
        <taxon>Pseudomonadati</taxon>
        <taxon>Pseudomonadota</taxon>
        <taxon>Gammaproteobacteria</taxon>
        <taxon>Vibrionales</taxon>
        <taxon>Vibrionaceae</taxon>
        <taxon>Photobacterium</taxon>
    </lineage>
</organism>
<comment type="function">
    <text evidence="1">Controls the length of the flagellar hook.</text>
</comment>
<evidence type="ECO:0000313" key="7">
    <source>
        <dbReference type="Proteomes" id="UP000030675"/>
    </source>
</evidence>
<dbReference type="CDD" id="cd17470">
    <property type="entry name" value="T3SS_Flik_C"/>
    <property type="match status" value="1"/>
</dbReference>
<dbReference type="PRINTS" id="PR01007">
    <property type="entry name" value="FLGHOOKFLIK"/>
</dbReference>
<sequence>MNLLNPLSTQHSKVTSAGATNAKSVDQTEGEQEGLFGQQLQQASSEQASVTDLKSKEKNVDTGDSEAVDDIVKTNVEPLLGNENSELSENKTDESVVTDEVESTGAIATVDSTQADEVKDEGVDKAMLEGADFLQRLNQANQQISNQSVEGGKALPLNDDGAKDIEVSEEGEVAELKQAGLLDSLKSFAAKQSTEMTDKEKALLADAKSNEQKQAINTVGGNNITAETDEEAAQQVIDPELKKTLSGMSADQSLNKTVLTSGKTAEVLAAAGAMETIKRSLGEASEKDSSLAQPLSAQLGSQQATAMKMEPQIAAAQVQTPLLLTKEQAGEQISERINMMMAKNLKQVDIRLDPPELGKIQIKLTLNQDQASVQFTVNNSQTRDMVEHAMPRLREMMHQQGLQLAQGSVSQDNSSQFAQQQFTQQQQSEQQAGSSSEGVLTSSQEPESDKHLDAIEMFVTNKKDRVDYYA</sequence>
<feature type="region of interest" description="Disordered" evidence="4">
    <location>
        <begin position="1"/>
        <end position="100"/>
    </location>
</feature>
<dbReference type="AlphaFoldDB" id="A0A0U1P7Q1"/>
<dbReference type="EMBL" id="DF196819">
    <property type="protein sequence ID" value="GAD30445.1"/>
    <property type="molecule type" value="Genomic_DNA"/>
</dbReference>
<feature type="compositionally biased region" description="Low complexity" evidence="4">
    <location>
        <begin position="414"/>
        <end position="438"/>
    </location>
</feature>
<evidence type="ECO:0000259" key="5">
    <source>
        <dbReference type="Pfam" id="PF02120"/>
    </source>
</evidence>
<reference evidence="7" key="1">
    <citation type="submission" date="2012-12" db="EMBL/GenBank/DDBJ databases">
        <title>Genome Sequence of Photobacterium leiognathi lrivu.4.1.</title>
        <authorList>
            <person name="Urbanczyk H."/>
            <person name="Ogura Y."/>
            <person name="Hayashi T."/>
            <person name="Dunlap P.V."/>
        </authorList>
    </citation>
    <scope>NUCLEOTIDE SEQUENCE [LARGE SCALE GENOMIC DNA]</scope>
    <source>
        <strain evidence="7">lrivu.4.1</strain>
    </source>
</reference>
<evidence type="ECO:0000256" key="4">
    <source>
        <dbReference type="SAM" id="MobiDB-lite"/>
    </source>
</evidence>
<feature type="compositionally biased region" description="Low complexity" evidence="4">
    <location>
        <begin position="33"/>
        <end position="49"/>
    </location>
</feature>
<keyword evidence="3" id="KW-1005">Bacterial flagellum biogenesis</keyword>
<dbReference type="Pfam" id="PF02120">
    <property type="entry name" value="Flg_hook"/>
    <property type="match status" value="1"/>
</dbReference>
<dbReference type="Gene3D" id="3.30.750.140">
    <property type="match status" value="1"/>
</dbReference>
<dbReference type="GO" id="GO:0009424">
    <property type="term" value="C:bacterial-type flagellum hook"/>
    <property type="evidence" value="ECO:0007669"/>
    <property type="project" value="InterPro"/>
</dbReference>
<dbReference type="HOGENOM" id="CLU_581194_0_0_6"/>
<proteinExistence type="inferred from homology"/>
<evidence type="ECO:0000313" key="6">
    <source>
        <dbReference type="EMBL" id="GAD30445.1"/>
    </source>
</evidence>
<accession>A0A0U1P7Q1</accession>
<feature type="compositionally biased region" description="Polar residues" evidence="4">
    <location>
        <begin position="400"/>
        <end position="413"/>
    </location>
</feature>
<protein>
    <submittedName>
        <fullName evidence="6">Flagellar hook-length control family protein</fullName>
    </submittedName>
</protein>
<keyword evidence="6" id="KW-0966">Cell projection</keyword>
<dbReference type="GO" id="GO:0044780">
    <property type="term" value="P:bacterial-type flagellum assembly"/>
    <property type="evidence" value="ECO:0007669"/>
    <property type="project" value="InterPro"/>
</dbReference>
<dbReference type="InterPro" id="IPR001635">
    <property type="entry name" value="Flag_hook_Flik"/>
</dbReference>
<keyword evidence="6" id="KW-0969">Cilium</keyword>
<dbReference type="eggNOG" id="COG3144">
    <property type="taxonomic scope" value="Bacteria"/>
</dbReference>
<keyword evidence="6" id="KW-0282">Flagellum</keyword>
<name>A0A0U1P7Q1_PHOLE</name>
<evidence type="ECO:0000256" key="3">
    <source>
        <dbReference type="ARBA" id="ARBA00022795"/>
    </source>
</evidence>
<dbReference type="PANTHER" id="PTHR37533:SF2">
    <property type="entry name" value="FLAGELLAR HOOK-LENGTH CONTROL PROTEIN"/>
    <property type="match status" value="1"/>
</dbReference>
<feature type="compositionally biased region" description="Polar residues" evidence="4">
    <location>
        <begin position="1"/>
        <end position="25"/>
    </location>
</feature>
<evidence type="ECO:0000256" key="2">
    <source>
        <dbReference type="ARBA" id="ARBA00009149"/>
    </source>
</evidence>
<comment type="similarity">
    <text evidence="2">Belongs to the FliK family.</text>
</comment>
<dbReference type="InterPro" id="IPR021136">
    <property type="entry name" value="Flagellar_hook_control-like_C"/>
</dbReference>
<dbReference type="Proteomes" id="UP000030675">
    <property type="component" value="Unassembled WGS sequence"/>
</dbReference>
<feature type="region of interest" description="Disordered" evidence="4">
    <location>
        <begin position="400"/>
        <end position="454"/>
    </location>
</feature>
<dbReference type="InterPro" id="IPR038610">
    <property type="entry name" value="FliK-like_C_sf"/>
</dbReference>